<keyword evidence="4" id="KW-0963">Cytoplasm</keyword>
<keyword evidence="3" id="KW-0813">Transport</keyword>
<dbReference type="GO" id="GO:0005737">
    <property type="term" value="C:cytoplasm"/>
    <property type="evidence" value="ECO:0007669"/>
    <property type="project" value="UniProtKB-SubCell"/>
</dbReference>
<feature type="repeat" description="HEAT" evidence="10">
    <location>
        <begin position="1271"/>
        <end position="1309"/>
    </location>
</feature>
<dbReference type="Pfam" id="PF02985">
    <property type="entry name" value="HEAT"/>
    <property type="match status" value="1"/>
</dbReference>
<evidence type="ECO:0000256" key="4">
    <source>
        <dbReference type="ARBA" id="ARBA00022490"/>
    </source>
</evidence>
<dbReference type="Pfam" id="PF03810">
    <property type="entry name" value="IBN_N"/>
    <property type="match status" value="1"/>
</dbReference>
<evidence type="ECO:0000313" key="14">
    <source>
        <dbReference type="EMBL" id="KDR15912.1"/>
    </source>
</evidence>
<evidence type="ECO:0000256" key="3">
    <source>
        <dbReference type="ARBA" id="ARBA00022448"/>
    </source>
</evidence>
<accession>A0A067R1N6</accession>
<name>A0A067R1N6_ZOONE</name>
<dbReference type="InterPro" id="IPR011989">
    <property type="entry name" value="ARM-like"/>
</dbReference>
<keyword evidence="15" id="KW-1185">Reference proteome</keyword>
<evidence type="ECO:0000313" key="15">
    <source>
        <dbReference type="Proteomes" id="UP000027135"/>
    </source>
</evidence>
<feature type="domain" description="Fork-head" evidence="12">
    <location>
        <begin position="8"/>
        <end position="102"/>
    </location>
</feature>
<dbReference type="GO" id="GO:0031267">
    <property type="term" value="F:small GTPase binding"/>
    <property type="evidence" value="ECO:0007669"/>
    <property type="project" value="InterPro"/>
</dbReference>
<evidence type="ECO:0000256" key="9">
    <source>
        <dbReference type="PROSITE-ProRule" id="PRU00089"/>
    </source>
</evidence>
<evidence type="ECO:0000256" key="5">
    <source>
        <dbReference type="ARBA" id="ARBA00022737"/>
    </source>
</evidence>
<dbReference type="PROSITE" id="PS50077">
    <property type="entry name" value="HEAT_REPEAT"/>
    <property type="match status" value="1"/>
</dbReference>
<dbReference type="FunCoup" id="A0A067R1N6">
    <property type="interactions" value="1368"/>
</dbReference>
<keyword evidence="8 9" id="KW-0539">Nucleus</keyword>
<evidence type="ECO:0000256" key="7">
    <source>
        <dbReference type="ARBA" id="ARBA00023125"/>
    </source>
</evidence>
<dbReference type="InterPro" id="IPR030456">
    <property type="entry name" value="TF_fork_head_CS_2"/>
</dbReference>
<dbReference type="PROSITE" id="PS00657">
    <property type="entry name" value="FORK_HEAD_1"/>
    <property type="match status" value="1"/>
</dbReference>
<dbReference type="InterPro" id="IPR040122">
    <property type="entry name" value="Importin_beta"/>
</dbReference>
<dbReference type="Pfam" id="PF25780">
    <property type="entry name" value="TPR_IPO5"/>
    <property type="match status" value="1"/>
</dbReference>
<dbReference type="CDD" id="cd20049">
    <property type="entry name" value="FH_FOXF1"/>
    <property type="match status" value="1"/>
</dbReference>
<feature type="domain" description="Importin N-terminal" evidence="13">
    <location>
        <begin position="391"/>
        <end position="459"/>
    </location>
</feature>
<dbReference type="eggNOG" id="KOG2294">
    <property type="taxonomic scope" value="Eukaryota"/>
</dbReference>
<dbReference type="Proteomes" id="UP000027135">
    <property type="component" value="Unassembled WGS sequence"/>
</dbReference>
<dbReference type="GO" id="GO:0003700">
    <property type="term" value="F:DNA-binding transcription factor activity"/>
    <property type="evidence" value="ECO:0007669"/>
    <property type="project" value="InterPro"/>
</dbReference>
<reference evidence="14 15" key="1">
    <citation type="journal article" date="2014" name="Nat. Commun.">
        <title>Molecular traces of alternative social organization in a termite genome.</title>
        <authorList>
            <person name="Terrapon N."/>
            <person name="Li C."/>
            <person name="Robertson H.M."/>
            <person name="Ji L."/>
            <person name="Meng X."/>
            <person name="Booth W."/>
            <person name="Chen Z."/>
            <person name="Childers C.P."/>
            <person name="Glastad K.M."/>
            <person name="Gokhale K."/>
            <person name="Gowin J."/>
            <person name="Gronenberg W."/>
            <person name="Hermansen R.A."/>
            <person name="Hu H."/>
            <person name="Hunt B.G."/>
            <person name="Huylmans A.K."/>
            <person name="Khalil S.M."/>
            <person name="Mitchell R.D."/>
            <person name="Munoz-Torres M.C."/>
            <person name="Mustard J.A."/>
            <person name="Pan H."/>
            <person name="Reese J.T."/>
            <person name="Scharf M.E."/>
            <person name="Sun F."/>
            <person name="Vogel H."/>
            <person name="Xiao J."/>
            <person name="Yang W."/>
            <person name="Yang Z."/>
            <person name="Yang Z."/>
            <person name="Zhou J."/>
            <person name="Zhu J."/>
            <person name="Brent C.S."/>
            <person name="Elsik C.G."/>
            <person name="Goodisman M.A."/>
            <person name="Liberles D.A."/>
            <person name="Roe R.M."/>
            <person name="Vargo E.L."/>
            <person name="Vilcinskas A."/>
            <person name="Wang J."/>
            <person name="Bornberg-Bauer E."/>
            <person name="Korb J."/>
            <person name="Zhang G."/>
            <person name="Liebig J."/>
        </authorList>
    </citation>
    <scope>NUCLEOTIDE SEQUENCE [LARGE SCALE GENOMIC DNA]</scope>
    <source>
        <tissue evidence="14">Whole organism</tissue>
    </source>
</reference>
<dbReference type="Pfam" id="PF13513">
    <property type="entry name" value="HEAT_EZ"/>
    <property type="match status" value="1"/>
</dbReference>
<dbReference type="Pfam" id="PF00250">
    <property type="entry name" value="Forkhead"/>
    <property type="match status" value="1"/>
</dbReference>
<feature type="DNA-binding region" description="Fork-head" evidence="9">
    <location>
        <begin position="8"/>
        <end position="102"/>
    </location>
</feature>
<dbReference type="Gene3D" id="1.25.10.10">
    <property type="entry name" value="Leucine-rich Repeat Variant"/>
    <property type="match status" value="1"/>
</dbReference>
<dbReference type="InterPro" id="IPR000357">
    <property type="entry name" value="HEAT"/>
</dbReference>
<keyword evidence="7 9" id="KW-0238">DNA-binding</keyword>
<evidence type="ECO:0000259" key="12">
    <source>
        <dbReference type="PROSITE" id="PS50039"/>
    </source>
</evidence>
<dbReference type="STRING" id="136037.A0A067R1N6"/>
<dbReference type="PROSITE" id="PS00658">
    <property type="entry name" value="FORK_HEAD_2"/>
    <property type="match status" value="1"/>
</dbReference>
<dbReference type="GO" id="GO:0005634">
    <property type="term" value="C:nucleus"/>
    <property type="evidence" value="ECO:0007669"/>
    <property type="project" value="UniProtKB-SubCell"/>
</dbReference>
<dbReference type="InterPro" id="IPR001766">
    <property type="entry name" value="Fork_head_dom"/>
</dbReference>
<comment type="subcellular location">
    <subcellularLocation>
        <location evidence="2">Cytoplasm</location>
    </subcellularLocation>
    <subcellularLocation>
        <location evidence="1 9">Nucleus</location>
    </subcellularLocation>
</comment>
<dbReference type="InterPro" id="IPR018122">
    <property type="entry name" value="TF_fork_head_CS_1"/>
</dbReference>
<dbReference type="SUPFAM" id="SSF48371">
    <property type="entry name" value="ARM repeat"/>
    <property type="match status" value="2"/>
</dbReference>
<dbReference type="PROSITE" id="PS50039">
    <property type="entry name" value="FORK_HEAD_3"/>
    <property type="match status" value="1"/>
</dbReference>
<dbReference type="eggNOG" id="KOG2171">
    <property type="taxonomic scope" value="Eukaryota"/>
</dbReference>
<dbReference type="InterPro" id="IPR057672">
    <property type="entry name" value="TPR_IPO4/5"/>
</dbReference>
<keyword evidence="5" id="KW-0677">Repeat</keyword>
<dbReference type="GO" id="GO:0001710">
    <property type="term" value="P:mesodermal cell fate commitment"/>
    <property type="evidence" value="ECO:0007669"/>
    <property type="project" value="UniProtKB-ARBA"/>
</dbReference>
<keyword evidence="6" id="KW-0653">Protein transport</keyword>
<organism evidence="14 15">
    <name type="scientific">Zootermopsis nevadensis</name>
    <name type="common">Dampwood termite</name>
    <dbReference type="NCBI Taxonomy" id="136037"/>
    <lineage>
        <taxon>Eukaryota</taxon>
        <taxon>Metazoa</taxon>
        <taxon>Ecdysozoa</taxon>
        <taxon>Arthropoda</taxon>
        <taxon>Hexapoda</taxon>
        <taxon>Insecta</taxon>
        <taxon>Pterygota</taxon>
        <taxon>Neoptera</taxon>
        <taxon>Polyneoptera</taxon>
        <taxon>Dictyoptera</taxon>
        <taxon>Blattodea</taxon>
        <taxon>Blattoidea</taxon>
        <taxon>Termitoidae</taxon>
        <taxon>Termopsidae</taxon>
        <taxon>Zootermopsis</taxon>
    </lineage>
</organism>
<dbReference type="InterPro" id="IPR021133">
    <property type="entry name" value="HEAT_type_2"/>
</dbReference>
<evidence type="ECO:0000256" key="8">
    <source>
        <dbReference type="ARBA" id="ARBA00023242"/>
    </source>
</evidence>
<dbReference type="Gene3D" id="1.10.10.10">
    <property type="entry name" value="Winged helix-like DNA-binding domain superfamily/Winged helix DNA-binding domain"/>
    <property type="match status" value="1"/>
</dbReference>
<dbReference type="InterPro" id="IPR001494">
    <property type="entry name" value="Importin-beta_N"/>
</dbReference>
<dbReference type="GO" id="GO:0006606">
    <property type="term" value="P:protein import into nucleus"/>
    <property type="evidence" value="ECO:0007669"/>
    <property type="project" value="InterPro"/>
</dbReference>
<feature type="region of interest" description="Disordered" evidence="11">
    <location>
        <begin position="1006"/>
        <end position="1027"/>
    </location>
</feature>
<dbReference type="FunFam" id="1.10.10.10:FF:000071">
    <property type="entry name" value="Forkhead box F1"/>
    <property type="match status" value="1"/>
</dbReference>
<evidence type="ECO:0000256" key="6">
    <source>
        <dbReference type="ARBA" id="ARBA00022927"/>
    </source>
</evidence>
<protein>
    <submittedName>
        <fullName evidence="14">Importin-4</fullName>
    </submittedName>
</protein>
<dbReference type="PANTHER" id="PTHR10527">
    <property type="entry name" value="IMPORTIN BETA"/>
    <property type="match status" value="1"/>
</dbReference>
<evidence type="ECO:0000256" key="2">
    <source>
        <dbReference type="ARBA" id="ARBA00004496"/>
    </source>
</evidence>
<dbReference type="SUPFAM" id="SSF46785">
    <property type="entry name" value="Winged helix' DNA-binding domain"/>
    <property type="match status" value="1"/>
</dbReference>
<dbReference type="SMART" id="SM00913">
    <property type="entry name" value="IBN_N"/>
    <property type="match status" value="1"/>
</dbReference>
<dbReference type="InterPro" id="IPR036390">
    <property type="entry name" value="WH_DNA-bd_sf"/>
</dbReference>
<dbReference type="GO" id="GO:0043565">
    <property type="term" value="F:sequence-specific DNA binding"/>
    <property type="evidence" value="ECO:0007669"/>
    <property type="project" value="InterPro"/>
</dbReference>
<evidence type="ECO:0000256" key="1">
    <source>
        <dbReference type="ARBA" id="ARBA00004123"/>
    </source>
</evidence>
<feature type="non-terminal residue" evidence="14">
    <location>
        <position position="1"/>
    </location>
</feature>
<gene>
    <name evidence="14" type="ORF">L798_09839</name>
</gene>
<dbReference type="InParanoid" id="A0A067R1N6"/>
<evidence type="ECO:0000256" key="11">
    <source>
        <dbReference type="SAM" id="MobiDB-lite"/>
    </source>
</evidence>
<dbReference type="PROSITE" id="PS50166">
    <property type="entry name" value="IMPORTIN_B_NT"/>
    <property type="match status" value="1"/>
</dbReference>
<dbReference type="InterPro" id="IPR036388">
    <property type="entry name" value="WH-like_DNA-bd_sf"/>
</dbReference>
<dbReference type="OMA" id="ANACGCV"/>
<evidence type="ECO:0000259" key="13">
    <source>
        <dbReference type="PROSITE" id="PS50166"/>
    </source>
</evidence>
<evidence type="ECO:0000256" key="10">
    <source>
        <dbReference type="PROSITE-ProRule" id="PRU00103"/>
    </source>
</evidence>
<sequence>PGVRRQEKPPYSYIALIVMAIQSSPAKRLTLSEIYTFLQQRFPFFRGSYQGWKNSVRHNLSLNECFIKLPKGLGRPGKGHYWTIDPASEFMFEEGSFRRRPRGFRRKCQALKPQYHPHHPAAAYFGNPGTAGSMLGPVSSQPGHYESLHQQGLGGPQGQDYQSTCSYNAAQQSMGHHYGYDYSAAPSPSMYQQCSSNREGTGWGSPHLAFSTGDNAYMKPPLSPIPEQHGSMTPPSAAPAAAESYTYQYTLQPNSDHGKHEEALEPSSVSLIFGTSGTHADDGLSGQKGYKLNWSSSSRVIQTQNKLRKSPLGVRCSVSTDMRRTSSWWPKYSSVVLKLIQSLFLSNFTHVKYIRWFQGGTVTKYPSFSYCITHNISVSISNPHSLIYFQGTRELQEAFKKPEVIPALCNVVGVSQNPQIRQYAAVLLRKRLSKSRNWTKLPVNVKNGIKEGILQAMVNEQETYVKNSIAQFIGTIVRHEFPNQNWPEMLQFIQQLTSSDNISDKELGMYTMSVITDISPDQFLPFISSVAFLFSNVINSLQDPGSALGYYTVLTMIHFVPLAERDQRLLNVYHQLMPQVMQIVRALVVTDSQQAIKAMELFDDLVKYAAVVIASYIKPLVEMFLEFASNRTLDDGIRTLAVTFIGVLTRTKKKAIVKHKLVNPILEVIFQLLSLSPESGDREDTEAIITSASHTLDVMALHLPPDKLLPPLLQHIQRGLEGTDLYAKKASYLALAAVVEGCCDCIRTKHLESFLQCICKGITDQVAIVRDAALFALGQFSEHLQPDISCYASQILPVLFDQFASVCSQLQEKLEPHGLDHMFYALEMFCENLADALLPYLPTLMDRLFTALNPKNCVHLRELALSCIGAAAVAAKSGMVPYIPCIIESLLLYLTMEVSEEIMCLQTQSLDTLGVLAQSVGAEHFSSLAQETVHLGLTLLCKTDDPKLRKSCYGLFGALSVVLKDDMKNVLPTIIEKMLDTLRSSDGIVAHYNDDEASAIAVYEDLSDTPDEEDIENESEESEDEDISGYCIHSADMEEKEEACRALSEIAKNCGETFIPYLENSFEDVFKMTNYPYEDIRKAAVDALCQFCITLNGIQTPECRIAVSKALSMLIPKCAELIHTDEERSVVMRALDAYTEVLKEIRGPVLEGEGHRDAIFNCVKDVMTYNNVMFLLQTECQGEEDEDGVNMDDPEAEQDEMLIEYAGDIVPVLGKAMAPDDFAQYFRVLLPLFANRTKKHCTVAQRSFAVGTLSESLEPLGPNIGQFVPQLLPLFLELSRDESDEVRNNAIYGIGEMALHGKEAVFPHYLEILQALSTTASKEKHAGTLDNVCGALARLIITNVSGVPMTQVFPVFVNYLPLREDFDENKAVFECMTYLYQLGHPMLLSHLTPVMKAGFVVLCERQGVKG</sequence>
<proteinExistence type="predicted"/>
<dbReference type="InterPro" id="IPR016024">
    <property type="entry name" value="ARM-type_fold"/>
</dbReference>
<dbReference type="EMBL" id="KK852811">
    <property type="protein sequence ID" value="KDR15912.1"/>
    <property type="molecule type" value="Genomic_DNA"/>
</dbReference>
<dbReference type="PRINTS" id="PR00053">
    <property type="entry name" value="FORKHEAD"/>
</dbReference>
<dbReference type="SMART" id="SM00339">
    <property type="entry name" value="FH"/>
    <property type="match status" value="1"/>
</dbReference>